<reference evidence="3 4" key="1">
    <citation type="submission" date="2023-08" db="EMBL/GenBank/DDBJ databases">
        <title>Black Yeasts Isolated from many extreme environments.</title>
        <authorList>
            <person name="Coleine C."/>
            <person name="Stajich J.E."/>
            <person name="Selbmann L."/>
        </authorList>
    </citation>
    <scope>NUCLEOTIDE SEQUENCE [LARGE SCALE GENOMIC DNA]</scope>
    <source>
        <strain evidence="3 4">CCFEE 5935</strain>
    </source>
</reference>
<gene>
    <name evidence="3" type="ORF">LTR77_005266</name>
</gene>
<comment type="caution">
    <text evidence="3">The sequence shown here is derived from an EMBL/GenBank/DDBJ whole genome shotgun (WGS) entry which is preliminary data.</text>
</comment>
<evidence type="ECO:0000313" key="4">
    <source>
        <dbReference type="Proteomes" id="UP001337655"/>
    </source>
</evidence>
<keyword evidence="2" id="KW-1133">Transmembrane helix</keyword>
<dbReference type="RefSeq" id="XP_064659874.1">
    <property type="nucleotide sequence ID" value="XM_064802513.1"/>
</dbReference>
<proteinExistence type="predicted"/>
<feature type="transmembrane region" description="Helical" evidence="2">
    <location>
        <begin position="96"/>
        <end position="119"/>
    </location>
</feature>
<keyword evidence="4" id="KW-1185">Reference proteome</keyword>
<feature type="region of interest" description="Disordered" evidence="1">
    <location>
        <begin position="1"/>
        <end position="93"/>
    </location>
</feature>
<feature type="compositionally biased region" description="Low complexity" evidence="1">
    <location>
        <begin position="30"/>
        <end position="43"/>
    </location>
</feature>
<keyword evidence="2" id="KW-0472">Membrane</keyword>
<keyword evidence="2" id="KW-0812">Transmembrane</keyword>
<feature type="compositionally biased region" description="Basic residues" evidence="1">
    <location>
        <begin position="44"/>
        <end position="56"/>
    </location>
</feature>
<evidence type="ECO:0000256" key="1">
    <source>
        <dbReference type="SAM" id="MobiDB-lite"/>
    </source>
</evidence>
<evidence type="ECO:0000256" key="2">
    <source>
        <dbReference type="SAM" id="Phobius"/>
    </source>
</evidence>
<feature type="compositionally biased region" description="Polar residues" evidence="1">
    <location>
        <begin position="1"/>
        <end position="10"/>
    </location>
</feature>
<dbReference type="Proteomes" id="UP001337655">
    <property type="component" value="Unassembled WGS sequence"/>
</dbReference>
<protein>
    <submittedName>
        <fullName evidence="3">Uncharacterized protein</fullName>
    </submittedName>
</protein>
<dbReference type="GeneID" id="89926609"/>
<sequence>MSDKPSTLKTVSEHRHPSSSTKPHRTFIRHPASSSAHASPTHHVVPKPHTSSHPKPKPTGAATQPHQSLTPAAAPSSSTTDVYPTPSTPPSHSSGAIIGLSITLALVLVGLLVAGALFYMRRRAAKKRAEVRQSVMGGFVEMAEHEQAPPVISAPEPVRPGRESEASLGRRVTRFFQGRRVPSGWI</sequence>
<feature type="compositionally biased region" description="Low complexity" evidence="1">
    <location>
        <begin position="70"/>
        <end position="80"/>
    </location>
</feature>
<dbReference type="AlphaFoldDB" id="A0AAV9PBH1"/>
<name>A0AAV9PBH1_9PEZI</name>
<organism evidence="3 4">
    <name type="scientific">Saxophila tyrrhenica</name>
    <dbReference type="NCBI Taxonomy" id="1690608"/>
    <lineage>
        <taxon>Eukaryota</taxon>
        <taxon>Fungi</taxon>
        <taxon>Dikarya</taxon>
        <taxon>Ascomycota</taxon>
        <taxon>Pezizomycotina</taxon>
        <taxon>Dothideomycetes</taxon>
        <taxon>Dothideomycetidae</taxon>
        <taxon>Mycosphaerellales</taxon>
        <taxon>Extremaceae</taxon>
        <taxon>Saxophila</taxon>
    </lineage>
</organism>
<accession>A0AAV9PBH1</accession>
<dbReference type="EMBL" id="JAVRRT010000007">
    <property type="protein sequence ID" value="KAK5170676.1"/>
    <property type="molecule type" value="Genomic_DNA"/>
</dbReference>
<evidence type="ECO:0000313" key="3">
    <source>
        <dbReference type="EMBL" id="KAK5170676.1"/>
    </source>
</evidence>